<feature type="compositionally biased region" description="Low complexity" evidence="2">
    <location>
        <begin position="776"/>
        <end position="788"/>
    </location>
</feature>
<dbReference type="GO" id="GO:0070941">
    <property type="term" value="P:eisosome assembly"/>
    <property type="evidence" value="ECO:0007669"/>
    <property type="project" value="TreeGrafter"/>
</dbReference>
<comment type="similarity">
    <text evidence="1">Belongs to the EIS1 family.</text>
</comment>
<feature type="region of interest" description="Disordered" evidence="2">
    <location>
        <begin position="754"/>
        <end position="796"/>
    </location>
</feature>
<dbReference type="EMBL" id="BTFZ01000002">
    <property type="protein sequence ID" value="GMM33901.1"/>
    <property type="molecule type" value="Genomic_DNA"/>
</dbReference>
<feature type="compositionally biased region" description="Low complexity" evidence="2">
    <location>
        <begin position="848"/>
        <end position="861"/>
    </location>
</feature>
<dbReference type="PANTHER" id="PTHR28298:SF1">
    <property type="entry name" value="EISOSOME PROTEIN 1"/>
    <property type="match status" value="1"/>
</dbReference>
<dbReference type="RefSeq" id="XP_064850901.1">
    <property type="nucleotide sequence ID" value="XM_064994829.1"/>
</dbReference>
<feature type="compositionally biased region" description="Polar residues" evidence="2">
    <location>
        <begin position="202"/>
        <end position="214"/>
    </location>
</feature>
<keyword evidence="4" id="KW-1185">Reference proteome</keyword>
<accession>A0AAV5QH14</accession>
<reference evidence="3 4" key="1">
    <citation type="journal article" date="2023" name="Elife">
        <title>Identification of key yeast species and microbe-microbe interactions impacting larval growth of Drosophila in the wild.</title>
        <authorList>
            <person name="Mure A."/>
            <person name="Sugiura Y."/>
            <person name="Maeda R."/>
            <person name="Honda K."/>
            <person name="Sakurai N."/>
            <person name="Takahashi Y."/>
            <person name="Watada M."/>
            <person name="Katoh T."/>
            <person name="Gotoh A."/>
            <person name="Gotoh Y."/>
            <person name="Taniguchi I."/>
            <person name="Nakamura K."/>
            <person name="Hayashi T."/>
            <person name="Katayama T."/>
            <person name="Uemura T."/>
            <person name="Hattori Y."/>
        </authorList>
    </citation>
    <scope>NUCLEOTIDE SEQUENCE [LARGE SCALE GENOMIC DNA]</scope>
    <source>
        <strain evidence="3 4">SC-9</strain>
    </source>
</reference>
<feature type="region of interest" description="Disordered" evidence="2">
    <location>
        <begin position="812"/>
        <end position="834"/>
    </location>
</feature>
<dbReference type="InterPro" id="IPR024527">
    <property type="entry name" value="Eisosome1"/>
</dbReference>
<dbReference type="GeneID" id="90071880"/>
<feature type="compositionally biased region" description="Basic and acidic residues" evidence="2">
    <location>
        <begin position="633"/>
        <end position="654"/>
    </location>
</feature>
<evidence type="ECO:0000256" key="1">
    <source>
        <dbReference type="ARBA" id="ARBA00008528"/>
    </source>
</evidence>
<feature type="region of interest" description="Disordered" evidence="2">
    <location>
        <begin position="202"/>
        <end position="227"/>
    </location>
</feature>
<feature type="region of interest" description="Disordered" evidence="2">
    <location>
        <begin position="620"/>
        <end position="654"/>
    </location>
</feature>
<feature type="region of interest" description="Disordered" evidence="2">
    <location>
        <begin position="275"/>
        <end position="303"/>
    </location>
</feature>
<dbReference type="AlphaFoldDB" id="A0AAV5QH14"/>
<proteinExistence type="inferred from homology"/>
<dbReference type="Pfam" id="PF12757">
    <property type="entry name" value="Eisosome1"/>
    <property type="match status" value="1"/>
</dbReference>
<organism evidence="3 4">
    <name type="scientific">Saccharomycopsis crataegensis</name>
    <dbReference type="NCBI Taxonomy" id="43959"/>
    <lineage>
        <taxon>Eukaryota</taxon>
        <taxon>Fungi</taxon>
        <taxon>Dikarya</taxon>
        <taxon>Ascomycota</taxon>
        <taxon>Saccharomycotina</taxon>
        <taxon>Saccharomycetes</taxon>
        <taxon>Saccharomycopsidaceae</taxon>
        <taxon>Saccharomycopsis</taxon>
    </lineage>
</organism>
<protein>
    <submittedName>
        <fullName evidence="3">Eis1 protein</fullName>
    </submittedName>
</protein>
<name>A0AAV5QH14_9ASCO</name>
<evidence type="ECO:0000313" key="3">
    <source>
        <dbReference type="EMBL" id="GMM33901.1"/>
    </source>
</evidence>
<dbReference type="PANTHER" id="PTHR28298">
    <property type="entry name" value="EISOSOME PROTEIN 1"/>
    <property type="match status" value="1"/>
</dbReference>
<feature type="compositionally biased region" description="Polar residues" evidence="2">
    <location>
        <begin position="812"/>
        <end position="823"/>
    </location>
</feature>
<sequence>MSTVTPTKPKVYKKQGAPLSEAAQYQAKLKSGVYNNPNRGSIGLASSKASGAKAALLAAKADLSIHGYEHSISPEAATAALAARSHIPKVETLKSPSSATYSLSPAAASKLLSSNAVVVNQSSKVTFEDASSQLSKSAASNAKIPQYEKGSVADESGYSSKAARSSLQHKSSFASDGLVSSPTKSITSINYEKIQSVARQSASEAIHNRTTPVASPSRHGLTSLAGSPYMNSQTSAVGGSIDFSKLTQRASSNASKYMAVNPSLTSQSSKYVLDQSVNASSPTEGASRAMSQNSSLASKAQVGDTSRYSKIDSKVLSLARSNAAKTIADIDKSSSESYVYSNVDYNAQAITIARQRAEERAAGHRAGEYNLGGGLYMPFDEVEAIARKFVAPVLADIDLKTTEQRKLDEEYAQEQARLKEEKSAHEEHLKAKKLEKKTLLNQESASHKAEISKEKDEYNAKKTELERLKEQELATQKNILKEVEEKHSLTMEQLAKEKEVENDKLYQELTAFKTEKEDELKKMNDELTAELQPIVEKLDEQKKLYNELSDEHEALEEIARLAEEKVKAAEEILVKSKAQLLRSEKGLEAAELDLSKAEDDTDKMKAQAEVDRLKAEVERKITESKQSQADTKLATDELEKSNQDTLKNKKEIELKNEAIKSLEQEREFATMRPGLNNEKIAALEAEISELGKRQEAYKKKEERKKYEEAIAVHEATIKELEKEKQALIDRENVIIAELKSSDAHWKEMKEKFEEYNVTDSEGEGEEEEKEQKRSEVSAAASEGGSSEVTKSKPEGFFNKMIQITKSPKIINTGVSNKSLNVQEEASDGSPVKRKRGFSLGAMFKKDSTAGNAATATADAATKSTPPPEVKGSDPQPVIVDGDEAVTNNAKGAISDNDLDSDEEAYNEAKQVVKEKDANELEHSFTNFSQGSEVVRDQKAEIANLFGKPEEAKGKSFFTEDV</sequence>
<evidence type="ECO:0000313" key="4">
    <source>
        <dbReference type="Proteomes" id="UP001360560"/>
    </source>
</evidence>
<gene>
    <name evidence="3" type="ORF">DASC09_012260</name>
</gene>
<feature type="region of interest" description="Disordered" evidence="2">
    <location>
        <begin position="848"/>
        <end position="880"/>
    </location>
</feature>
<comment type="caution">
    <text evidence="3">The sequence shown here is derived from an EMBL/GenBank/DDBJ whole genome shotgun (WGS) entry which is preliminary data.</text>
</comment>
<evidence type="ECO:0000256" key="2">
    <source>
        <dbReference type="SAM" id="MobiDB-lite"/>
    </source>
</evidence>
<dbReference type="Proteomes" id="UP001360560">
    <property type="component" value="Unassembled WGS sequence"/>
</dbReference>